<feature type="domain" description="Thioredoxin" evidence="4">
    <location>
        <begin position="157"/>
        <end position="303"/>
    </location>
</feature>
<name>A0A8H5B215_9AGAR</name>
<dbReference type="Gene3D" id="3.40.30.10">
    <property type="entry name" value="Glutaredoxin"/>
    <property type="match status" value="1"/>
</dbReference>
<dbReference type="GO" id="GO:0070646">
    <property type="term" value="P:protein modification by small protein removal"/>
    <property type="evidence" value="ECO:0007669"/>
    <property type="project" value="TreeGrafter"/>
</dbReference>
<dbReference type="OrthoDB" id="21221at2759"/>
<feature type="domain" description="PUL" evidence="5">
    <location>
        <begin position="320"/>
        <end position="634"/>
    </location>
</feature>
<dbReference type="GO" id="GO:0006508">
    <property type="term" value="P:proteolysis"/>
    <property type="evidence" value="ECO:0007669"/>
    <property type="project" value="UniProtKB-KW"/>
</dbReference>
<dbReference type="PANTHER" id="PTHR12378:SF7">
    <property type="entry name" value="DESUMOYLATING ISOPEPTIDASE 1"/>
    <property type="match status" value="1"/>
</dbReference>
<evidence type="ECO:0000313" key="7">
    <source>
        <dbReference type="EMBL" id="KAF5315350.1"/>
    </source>
</evidence>
<dbReference type="Pfam" id="PF05903">
    <property type="entry name" value="Peptidase_C97"/>
    <property type="match status" value="1"/>
</dbReference>
<dbReference type="PROSITE" id="PS51396">
    <property type="entry name" value="PUL"/>
    <property type="match status" value="1"/>
</dbReference>
<dbReference type="InterPro" id="IPR013535">
    <property type="entry name" value="PUL_dom"/>
</dbReference>
<dbReference type="Gene3D" id="3.90.1720.30">
    <property type="entry name" value="PPPDE domains"/>
    <property type="match status" value="1"/>
</dbReference>
<dbReference type="InterPro" id="IPR013766">
    <property type="entry name" value="Thioredoxin_domain"/>
</dbReference>
<dbReference type="SUPFAM" id="SSF48371">
    <property type="entry name" value="ARM repeat"/>
    <property type="match status" value="1"/>
</dbReference>
<dbReference type="Pfam" id="PF08324">
    <property type="entry name" value="PUL"/>
    <property type="match status" value="1"/>
</dbReference>
<dbReference type="InterPro" id="IPR042266">
    <property type="entry name" value="PPPDE_sf"/>
</dbReference>
<evidence type="ECO:0000313" key="8">
    <source>
        <dbReference type="Proteomes" id="UP000567179"/>
    </source>
</evidence>
<dbReference type="Proteomes" id="UP000567179">
    <property type="component" value="Unassembled WGS sequence"/>
</dbReference>
<dbReference type="PROSITE" id="PS00194">
    <property type="entry name" value="THIOREDOXIN_1"/>
    <property type="match status" value="1"/>
</dbReference>
<evidence type="ECO:0008006" key="9">
    <source>
        <dbReference type="Google" id="ProtNLM"/>
    </source>
</evidence>
<gene>
    <name evidence="7" type="ORF">D9619_007401</name>
</gene>
<dbReference type="Gene3D" id="1.25.10.10">
    <property type="entry name" value="Leucine-rich Repeat Variant"/>
    <property type="match status" value="1"/>
</dbReference>
<comment type="caution">
    <text evidence="7">The sequence shown here is derived from an EMBL/GenBank/DDBJ whole genome shotgun (WGS) entry which is preliminary data.</text>
</comment>
<dbReference type="Pfam" id="PF00085">
    <property type="entry name" value="Thioredoxin"/>
    <property type="match status" value="1"/>
</dbReference>
<evidence type="ECO:0000259" key="5">
    <source>
        <dbReference type="PROSITE" id="PS51396"/>
    </source>
</evidence>
<dbReference type="AlphaFoldDB" id="A0A8H5B215"/>
<dbReference type="CDD" id="cd02947">
    <property type="entry name" value="TRX_family"/>
    <property type="match status" value="1"/>
</dbReference>
<keyword evidence="2" id="KW-0645">Protease</keyword>
<comment type="similarity">
    <text evidence="1">Belongs to the DeSI family.</text>
</comment>
<accession>A0A8H5B215</accession>
<protein>
    <recommendedName>
        <fullName evidence="9">PPPDE domain-containing protein</fullName>
    </recommendedName>
</protein>
<keyword evidence="8" id="KW-1185">Reference proteome</keyword>
<evidence type="ECO:0000259" key="4">
    <source>
        <dbReference type="PROSITE" id="PS51352"/>
    </source>
</evidence>
<dbReference type="InterPro" id="IPR016024">
    <property type="entry name" value="ARM-type_fold"/>
</dbReference>
<organism evidence="7 8">
    <name type="scientific">Psilocybe cf. subviscida</name>
    <dbReference type="NCBI Taxonomy" id="2480587"/>
    <lineage>
        <taxon>Eukaryota</taxon>
        <taxon>Fungi</taxon>
        <taxon>Dikarya</taxon>
        <taxon>Basidiomycota</taxon>
        <taxon>Agaricomycotina</taxon>
        <taxon>Agaricomycetes</taxon>
        <taxon>Agaricomycetidae</taxon>
        <taxon>Agaricales</taxon>
        <taxon>Agaricineae</taxon>
        <taxon>Strophariaceae</taxon>
        <taxon>Psilocybe</taxon>
    </lineage>
</organism>
<dbReference type="EMBL" id="JAACJJ010000043">
    <property type="protein sequence ID" value="KAF5315350.1"/>
    <property type="molecule type" value="Genomic_DNA"/>
</dbReference>
<proteinExistence type="inferred from homology"/>
<dbReference type="InterPro" id="IPR017937">
    <property type="entry name" value="Thioredoxin_CS"/>
</dbReference>
<dbReference type="PROSITE" id="PS51352">
    <property type="entry name" value="THIOREDOXIN_2"/>
    <property type="match status" value="1"/>
</dbReference>
<evidence type="ECO:0000256" key="2">
    <source>
        <dbReference type="ARBA" id="ARBA00022670"/>
    </source>
</evidence>
<dbReference type="SUPFAM" id="SSF52833">
    <property type="entry name" value="Thioredoxin-like"/>
    <property type="match status" value="1"/>
</dbReference>
<sequence length="640" mass="69202">MSLPVKLYVYDLSQGMAKQLSRQLTGRQIDGIWHTSVVVYGKEIFYGQGINTTAPGRSHHGSPMQVIDMGETALDEETFNEYIQELSSHYTADKYHLLEFNCNSFTDDVVGFLTGGSIPSFIKDLPTDFLSTPFGAALRPTIDAMYRRPTPGAIPAAPAPTPAAASILQAVASQAAGGASGGAAATQTLTAPVHIITNTASFNNFVKTHRAAVAFFTSETCGPCKMIEPVFERLAEEKGVRNNRNGAAFAKIDIDVGMAQALAAQFNVRATPTFMFFLDGQKLDELKGANQSELRTQVNLLLFQAYPPHPHTSVSMPAVQALSTNAIIFSQVPPLEKVVEKLLSSIDASSASTQSKSEVKNVLKSTVLPYLRSRHPANPTPASKSVPSASTALLDAWTKATITIVNLLPVDALFPLADIWRLALLDPAVGRWIAAQPTNLPVSALLTKAIQAQDASDLKPVRNYTLTTLRLLCNAFSSPALAQCLVNNAERHGEVSAVLISSLLHSDAAVRTAAASLAFDTAAVLQKARVERVRTGKGIRLEDEEDLADWQVEVATALIEALEREKENEEVVHRLTAALAFFLRLSPHYESQLKPLLEVLQSRDVLRGKLKKGDGWNVDGGIQNKDVRKLVDEVSSKLCA</sequence>
<evidence type="ECO:0000259" key="6">
    <source>
        <dbReference type="PROSITE" id="PS51858"/>
    </source>
</evidence>
<evidence type="ECO:0000256" key="1">
    <source>
        <dbReference type="ARBA" id="ARBA00008140"/>
    </source>
</evidence>
<evidence type="ECO:0000256" key="3">
    <source>
        <dbReference type="ARBA" id="ARBA00022801"/>
    </source>
</evidence>
<dbReference type="InterPro" id="IPR036249">
    <property type="entry name" value="Thioredoxin-like_sf"/>
</dbReference>
<dbReference type="SMART" id="SM01179">
    <property type="entry name" value="DUF862"/>
    <property type="match status" value="1"/>
</dbReference>
<feature type="domain" description="PPPDE" evidence="6">
    <location>
        <begin position="3"/>
        <end position="143"/>
    </location>
</feature>
<dbReference type="PANTHER" id="PTHR12378">
    <property type="entry name" value="DESUMOYLATING ISOPEPTIDASE"/>
    <property type="match status" value="1"/>
</dbReference>
<dbReference type="InterPro" id="IPR011989">
    <property type="entry name" value="ARM-like"/>
</dbReference>
<reference evidence="7 8" key="1">
    <citation type="journal article" date="2020" name="ISME J.">
        <title>Uncovering the hidden diversity of litter-decomposition mechanisms in mushroom-forming fungi.</title>
        <authorList>
            <person name="Floudas D."/>
            <person name="Bentzer J."/>
            <person name="Ahren D."/>
            <person name="Johansson T."/>
            <person name="Persson P."/>
            <person name="Tunlid A."/>
        </authorList>
    </citation>
    <scope>NUCLEOTIDE SEQUENCE [LARGE SCALE GENOMIC DNA]</scope>
    <source>
        <strain evidence="7 8">CBS 101986</strain>
    </source>
</reference>
<dbReference type="PROSITE" id="PS51858">
    <property type="entry name" value="PPPDE"/>
    <property type="match status" value="1"/>
</dbReference>
<dbReference type="InterPro" id="IPR008580">
    <property type="entry name" value="PPPDE_dom"/>
</dbReference>
<keyword evidence="3" id="KW-0378">Hydrolase</keyword>
<dbReference type="GO" id="GO:0008233">
    <property type="term" value="F:peptidase activity"/>
    <property type="evidence" value="ECO:0007669"/>
    <property type="project" value="UniProtKB-KW"/>
</dbReference>